<sequence length="72" mass="8312">MKAFLQTCHKFRLFYQFCGVPVQVMETLSVQLVLNPSSGLVIILVLDEPYLFREIMVFRPPFEVLPLGNKLP</sequence>
<evidence type="ECO:0000313" key="1">
    <source>
        <dbReference type="EMBL" id="AIF05723.1"/>
    </source>
</evidence>
<dbReference type="AlphaFoldDB" id="A0A075GVB4"/>
<protein>
    <submittedName>
        <fullName evidence="1">Uncharacterized protein</fullName>
    </submittedName>
</protein>
<accession>A0A075GVB4</accession>
<proteinExistence type="predicted"/>
<name>A0A075GVB4_9ARCH</name>
<organism evidence="1">
    <name type="scientific">uncultured marine thaumarchaeote KM3_187_A01</name>
    <dbReference type="NCBI Taxonomy" id="1456072"/>
    <lineage>
        <taxon>Archaea</taxon>
        <taxon>Nitrososphaerota</taxon>
        <taxon>environmental samples</taxon>
    </lineage>
</organism>
<dbReference type="EMBL" id="KF900748">
    <property type="protein sequence ID" value="AIF05723.1"/>
    <property type="molecule type" value="Genomic_DNA"/>
</dbReference>
<reference evidence="1" key="1">
    <citation type="journal article" date="2014" name="Genome Biol. Evol.">
        <title>Pangenome evidence for extensive interdomain horizontal transfer affecting lineage core and shell genes in uncultured planktonic thaumarchaeota and euryarchaeota.</title>
        <authorList>
            <person name="Deschamps P."/>
            <person name="Zivanovic Y."/>
            <person name="Moreira D."/>
            <person name="Rodriguez-Valera F."/>
            <person name="Lopez-Garcia P."/>
        </authorList>
    </citation>
    <scope>NUCLEOTIDE SEQUENCE</scope>
</reference>